<name>A0AAN4ZRE3_9BILA</name>
<sequence>AIVAYFDRSNLHYFFTLFGQNIFPVDVYAVGSDSFRVYNIRRYLFKLLKSRSKLHCYQQVIAEISKEAERKNQEKSEENASIALFSHNMEALPVKEPVPLISKHKQYRLHKSHSSFSRDSMALRALFDASSEHPGTMRRPATNESYPLTRQPTVNGSVACHLKTTKKNPQEVRKK</sequence>
<protein>
    <submittedName>
        <fullName evidence="3">Uncharacterized protein</fullName>
    </submittedName>
</protein>
<feature type="compositionally biased region" description="Polar residues" evidence="2">
    <location>
        <begin position="142"/>
        <end position="155"/>
    </location>
</feature>
<evidence type="ECO:0000313" key="4">
    <source>
        <dbReference type="Proteomes" id="UP001328107"/>
    </source>
</evidence>
<feature type="non-terminal residue" evidence="3">
    <location>
        <position position="1"/>
    </location>
</feature>
<keyword evidence="4" id="KW-1185">Reference proteome</keyword>
<evidence type="ECO:0000313" key="3">
    <source>
        <dbReference type="EMBL" id="GMR43438.1"/>
    </source>
</evidence>
<evidence type="ECO:0000256" key="2">
    <source>
        <dbReference type="SAM" id="MobiDB-lite"/>
    </source>
</evidence>
<dbReference type="EMBL" id="BTRK01000003">
    <property type="protein sequence ID" value="GMR43438.1"/>
    <property type="molecule type" value="Genomic_DNA"/>
</dbReference>
<accession>A0AAN4ZRE3</accession>
<evidence type="ECO:0000256" key="1">
    <source>
        <dbReference type="SAM" id="Coils"/>
    </source>
</evidence>
<gene>
    <name evidence="3" type="ORF">PMAYCL1PPCAC_13633</name>
</gene>
<feature type="region of interest" description="Disordered" evidence="2">
    <location>
        <begin position="130"/>
        <end position="155"/>
    </location>
</feature>
<feature type="coiled-coil region" evidence="1">
    <location>
        <begin position="54"/>
        <end position="81"/>
    </location>
</feature>
<reference evidence="4" key="1">
    <citation type="submission" date="2022-10" db="EMBL/GenBank/DDBJ databases">
        <title>Genome assembly of Pristionchus species.</title>
        <authorList>
            <person name="Yoshida K."/>
            <person name="Sommer R.J."/>
        </authorList>
    </citation>
    <scope>NUCLEOTIDE SEQUENCE [LARGE SCALE GENOMIC DNA]</scope>
    <source>
        <strain evidence="4">RS5460</strain>
    </source>
</reference>
<organism evidence="3 4">
    <name type="scientific">Pristionchus mayeri</name>
    <dbReference type="NCBI Taxonomy" id="1317129"/>
    <lineage>
        <taxon>Eukaryota</taxon>
        <taxon>Metazoa</taxon>
        <taxon>Ecdysozoa</taxon>
        <taxon>Nematoda</taxon>
        <taxon>Chromadorea</taxon>
        <taxon>Rhabditida</taxon>
        <taxon>Rhabditina</taxon>
        <taxon>Diplogasteromorpha</taxon>
        <taxon>Diplogasteroidea</taxon>
        <taxon>Neodiplogasteridae</taxon>
        <taxon>Pristionchus</taxon>
    </lineage>
</organism>
<proteinExistence type="predicted"/>
<comment type="caution">
    <text evidence="3">The sequence shown here is derived from an EMBL/GenBank/DDBJ whole genome shotgun (WGS) entry which is preliminary data.</text>
</comment>
<dbReference type="Proteomes" id="UP001328107">
    <property type="component" value="Unassembled WGS sequence"/>
</dbReference>
<dbReference type="AlphaFoldDB" id="A0AAN4ZRE3"/>
<keyword evidence="1" id="KW-0175">Coiled coil</keyword>